<dbReference type="InterPro" id="IPR029058">
    <property type="entry name" value="AB_hydrolase_fold"/>
</dbReference>
<proteinExistence type="inferred from homology"/>
<keyword evidence="11" id="KW-1185">Reference proteome</keyword>
<evidence type="ECO:0000256" key="3">
    <source>
        <dbReference type="ARBA" id="ARBA00010701"/>
    </source>
</evidence>
<evidence type="ECO:0000313" key="11">
    <source>
        <dbReference type="Proteomes" id="UP001168972"/>
    </source>
</evidence>
<accession>A0AA39FEF0</accession>
<comment type="similarity">
    <text evidence="3 8">Belongs to the AB hydrolase superfamily. Lipase family.</text>
</comment>
<dbReference type="GO" id="GO:0017171">
    <property type="term" value="F:serine hydrolase activity"/>
    <property type="evidence" value="ECO:0007669"/>
    <property type="project" value="TreeGrafter"/>
</dbReference>
<dbReference type="PANTHER" id="PTHR11610:SF37">
    <property type="entry name" value="GH01208P"/>
    <property type="match status" value="1"/>
</dbReference>
<evidence type="ECO:0000256" key="7">
    <source>
        <dbReference type="ARBA" id="ARBA00023157"/>
    </source>
</evidence>
<evidence type="ECO:0000256" key="6">
    <source>
        <dbReference type="ARBA" id="ARBA00022801"/>
    </source>
</evidence>
<reference evidence="10" key="1">
    <citation type="journal article" date="2023" name="bioRxiv">
        <title>Scaffold-level genome assemblies of two parasitoid biocontrol wasps reveal the parthenogenesis mechanism and an associated novel virus.</title>
        <authorList>
            <person name="Inwood S."/>
            <person name="Skelly J."/>
            <person name="Guhlin J."/>
            <person name="Harrop T."/>
            <person name="Goldson S."/>
            <person name="Dearden P."/>
        </authorList>
    </citation>
    <scope>NUCLEOTIDE SEQUENCE</scope>
    <source>
        <strain evidence="10">Lincoln</strain>
        <tissue evidence="10">Whole body</tissue>
    </source>
</reference>
<organism evidence="10 11">
    <name type="scientific">Microctonus hyperodae</name>
    <name type="common">Parasitoid wasp</name>
    <dbReference type="NCBI Taxonomy" id="165561"/>
    <lineage>
        <taxon>Eukaryota</taxon>
        <taxon>Metazoa</taxon>
        <taxon>Ecdysozoa</taxon>
        <taxon>Arthropoda</taxon>
        <taxon>Hexapoda</taxon>
        <taxon>Insecta</taxon>
        <taxon>Pterygota</taxon>
        <taxon>Neoptera</taxon>
        <taxon>Endopterygota</taxon>
        <taxon>Hymenoptera</taxon>
        <taxon>Apocrita</taxon>
        <taxon>Ichneumonoidea</taxon>
        <taxon>Braconidae</taxon>
        <taxon>Euphorinae</taxon>
        <taxon>Microctonus</taxon>
    </lineage>
</organism>
<dbReference type="Proteomes" id="UP001168972">
    <property type="component" value="Unassembled WGS sequence"/>
</dbReference>
<evidence type="ECO:0000256" key="2">
    <source>
        <dbReference type="ARBA" id="ARBA00004613"/>
    </source>
</evidence>
<evidence type="ECO:0000256" key="4">
    <source>
        <dbReference type="ARBA" id="ARBA00013179"/>
    </source>
</evidence>
<sequence length="286" mass="31372">MLSLKVNLTPYFYAYSSNGSTSKYKDSNVTHADDLVSQMDKNKPTVFYIHGFTENVEKNSVLTIVDAYNFRNDHNIIAVDWSKLAALNYLEVATCVDQVGKQIAIAIQNMLDAGLQIEKIDIVAHSMGAHVAGEIGRCISNLPRIVGLDPAGPLASYIRVVNALRSTDAKNVVIIHTDAGVYGINYSIGTVDFWPNHGKRIQPGCPRISVPLSKEDFCSHHQSWVFYAESLRNETAFMGVKYSEMGQPCSEQIVMGYATPRTASGDYFLTTASKSPYGLGATNAKC</sequence>
<dbReference type="GO" id="GO:0016042">
    <property type="term" value="P:lipid catabolic process"/>
    <property type="evidence" value="ECO:0007669"/>
    <property type="project" value="TreeGrafter"/>
</dbReference>
<evidence type="ECO:0000259" key="9">
    <source>
        <dbReference type="Pfam" id="PF00151"/>
    </source>
</evidence>
<reference evidence="10" key="2">
    <citation type="submission" date="2023-03" db="EMBL/GenBank/DDBJ databases">
        <authorList>
            <person name="Inwood S.N."/>
            <person name="Skelly J.G."/>
            <person name="Guhlin J."/>
            <person name="Harrop T.W.R."/>
            <person name="Goldson S.G."/>
            <person name="Dearden P.K."/>
        </authorList>
    </citation>
    <scope>NUCLEOTIDE SEQUENCE</scope>
    <source>
        <strain evidence="10">Lincoln</strain>
        <tissue evidence="10">Whole body</tissue>
    </source>
</reference>
<comment type="subcellular location">
    <subcellularLocation>
        <location evidence="2">Secreted</location>
    </subcellularLocation>
</comment>
<keyword evidence="7" id="KW-1015">Disulfide bond</keyword>
<keyword evidence="5" id="KW-0964">Secreted</keyword>
<evidence type="ECO:0000256" key="1">
    <source>
        <dbReference type="ARBA" id="ARBA00000111"/>
    </source>
</evidence>
<dbReference type="SUPFAM" id="SSF53474">
    <property type="entry name" value="alpha/beta-Hydrolases"/>
    <property type="match status" value="1"/>
</dbReference>
<dbReference type="EMBL" id="JAQQBR010001831">
    <property type="protein sequence ID" value="KAK0168047.1"/>
    <property type="molecule type" value="Genomic_DNA"/>
</dbReference>
<dbReference type="InterPro" id="IPR013818">
    <property type="entry name" value="Lipase"/>
</dbReference>
<name>A0AA39FEF0_MICHY</name>
<dbReference type="PRINTS" id="PR00821">
    <property type="entry name" value="TAGLIPASE"/>
</dbReference>
<dbReference type="Gene3D" id="3.40.50.1820">
    <property type="entry name" value="alpha/beta hydrolase"/>
    <property type="match status" value="1"/>
</dbReference>
<feature type="domain" description="Lipase" evidence="9">
    <location>
        <begin position="36"/>
        <end position="277"/>
    </location>
</feature>
<dbReference type="AlphaFoldDB" id="A0AA39FEF0"/>
<protein>
    <recommendedName>
        <fullName evidence="4">phospholipase A1</fullName>
        <ecNumber evidence="4">3.1.1.32</ecNumber>
    </recommendedName>
</protein>
<evidence type="ECO:0000313" key="10">
    <source>
        <dbReference type="EMBL" id="KAK0168047.1"/>
    </source>
</evidence>
<dbReference type="PANTHER" id="PTHR11610">
    <property type="entry name" value="LIPASE"/>
    <property type="match status" value="1"/>
</dbReference>
<evidence type="ECO:0000256" key="8">
    <source>
        <dbReference type="RuleBase" id="RU004262"/>
    </source>
</evidence>
<keyword evidence="6" id="KW-0378">Hydrolase</keyword>
<dbReference type="GO" id="GO:0005615">
    <property type="term" value="C:extracellular space"/>
    <property type="evidence" value="ECO:0007669"/>
    <property type="project" value="TreeGrafter"/>
</dbReference>
<dbReference type="EC" id="3.1.1.32" evidence="4"/>
<dbReference type="InterPro" id="IPR000734">
    <property type="entry name" value="TAG_lipase"/>
</dbReference>
<evidence type="ECO:0000256" key="5">
    <source>
        <dbReference type="ARBA" id="ARBA00022525"/>
    </source>
</evidence>
<comment type="caution">
    <text evidence="10">The sequence shown here is derived from an EMBL/GenBank/DDBJ whole genome shotgun (WGS) entry which is preliminary data.</text>
</comment>
<comment type="catalytic activity">
    <reaction evidence="1">
        <text>a 1,2-diacyl-sn-glycero-3-phosphocholine + H2O = a 2-acyl-sn-glycero-3-phosphocholine + a fatty acid + H(+)</text>
        <dbReference type="Rhea" id="RHEA:18689"/>
        <dbReference type="ChEBI" id="CHEBI:15377"/>
        <dbReference type="ChEBI" id="CHEBI:15378"/>
        <dbReference type="ChEBI" id="CHEBI:28868"/>
        <dbReference type="ChEBI" id="CHEBI:57643"/>
        <dbReference type="ChEBI" id="CHEBI:57875"/>
        <dbReference type="EC" id="3.1.1.32"/>
    </reaction>
</comment>
<gene>
    <name evidence="10" type="ORF">PV327_001887</name>
</gene>
<dbReference type="GO" id="GO:0008970">
    <property type="term" value="F:phospholipase A1 activity"/>
    <property type="evidence" value="ECO:0007669"/>
    <property type="project" value="UniProtKB-EC"/>
</dbReference>
<dbReference type="Pfam" id="PF00151">
    <property type="entry name" value="Lipase"/>
    <property type="match status" value="1"/>
</dbReference>